<accession>A0A8K0H3D0</accession>
<keyword evidence="7" id="KW-0732">Signal</keyword>
<evidence type="ECO:0000256" key="4">
    <source>
        <dbReference type="ARBA" id="ARBA00023121"/>
    </source>
</evidence>
<dbReference type="InterPro" id="IPR036312">
    <property type="entry name" value="Bifun_inhib/LTP/seed_sf"/>
</dbReference>
<gene>
    <name evidence="9" type="ORF">FNV43_RR14745</name>
</gene>
<dbReference type="OrthoDB" id="649864at2759"/>
<evidence type="ECO:0000256" key="1">
    <source>
        <dbReference type="ARBA" id="ARBA00003211"/>
    </source>
</evidence>
<evidence type="ECO:0000313" key="10">
    <source>
        <dbReference type="Proteomes" id="UP000796880"/>
    </source>
</evidence>
<reference evidence="9" key="1">
    <citation type="submission" date="2020-03" db="EMBL/GenBank/DDBJ databases">
        <title>A high-quality chromosome-level genome assembly of a woody plant with both climbing and erect habits, Rhamnella rubrinervis.</title>
        <authorList>
            <person name="Lu Z."/>
            <person name="Yang Y."/>
            <person name="Zhu X."/>
            <person name="Sun Y."/>
        </authorList>
    </citation>
    <scope>NUCLEOTIDE SEQUENCE</scope>
    <source>
        <strain evidence="9">BYM</strain>
        <tissue evidence="9">Leaf</tissue>
    </source>
</reference>
<comment type="function">
    <text evidence="1 6">Plant non-specific lipid-transfer proteins transfer phospholipids as well as galactolipids across membranes. May play a role in wax or cutin deposition in the cell walls of expanding epidermal cells and certain secretory tissues.</text>
</comment>
<feature type="domain" description="Bifunctional inhibitor/plant lipid transfer protein/seed storage helical" evidence="8">
    <location>
        <begin position="27"/>
        <end position="111"/>
    </location>
</feature>
<evidence type="ECO:0000256" key="5">
    <source>
        <dbReference type="ARBA" id="ARBA00023157"/>
    </source>
</evidence>
<evidence type="ECO:0000256" key="6">
    <source>
        <dbReference type="RuleBase" id="RU000628"/>
    </source>
</evidence>
<dbReference type="PRINTS" id="PR00382">
    <property type="entry name" value="LIPIDTRNSFER"/>
</dbReference>
<dbReference type="Pfam" id="PF00234">
    <property type="entry name" value="Tryp_alpha_amyl"/>
    <property type="match status" value="1"/>
</dbReference>
<feature type="signal peptide" evidence="7">
    <location>
        <begin position="1"/>
        <end position="24"/>
    </location>
</feature>
<keyword evidence="4 6" id="KW-0446">Lipid-binding</keyword>
<feature type="chain" id="PRO_5035457771" description="Non-specific lipid-transfer protein" evidence="7">
    <location>
        <begin position="25"/>
        <end position="113"/>
    </location>
</feature>
<keyword evidence="10" id="KW-1185">Reference proteome</keyword>
<sequence>MKSIAVAVIVAVATVAFMAETGQAIDCSQVKAFLVPCVSYLANGGNPTPECCKGVSNLQKNTPTVAQRQDACQCIKDAASLLPKIDETAASNLPAACKVQINVPISKDTDCKA</sequence>
<dbReference type="AlphaFoldDB" id="A0A8K0H3D0"/>
<evidence type="ECO:0000256" key="2">
    <source>
        <dbReference type="ARBA" id="ARBA00009748"/>
    </source>
</evidence>
<dbReference type="Gene3D" id="1.10.110.10">
    <property type="entry name" value="Plant lipid-transfer and hydrophobic proteins"/>
    <property type="match status" value="1"/>
</dbReference>
<comment type="similarity">
    <text evidence="2 6">Belongs to the plant LTP family.</text>
</comment>
<dbReference type="InterPro" id="IPR016140">
    <property type="entry name" value="Bifunc_inhib/LTP/seed_store"/>
</dbReference>
<dbReference type="GO" id="GO:0008289">
    <property type="term" value="F:lipid binding"/>
    <property type="evidence" value="ECO:0007669"/>
    <property type="project" value="UniProtKB-KW"/>
</dbReference>
<protein>
    <recommendedName>
        <fullName evidence="6">Non-specific lipid-transfer protein</fullName>
    </recommendedName>
</protein>
<name>A0A8K0H3D0_9ROSA</name>
<dbReference type="SUPFAM" id="SSF47699">
    <property type="entry name" value="Bifunctional inhibitor/lipid-transfer protein/seed storage 2S albumin"/>
    <property type="match status" value="1"/>
</dbReference>
<evidence type="ECO:0000256" key="3">
    <source>
        <dbReference type="ARBA" id="ARBA00022448"/>
    </source>
</evidence>
<dbReference type="InterPro" id="IPR000528">
    <property type="entry name" value="Plant_nsLTP"/>
</dbReference>
<organism evidence="9 10">
    <name type="scientific">Rhamnella rubrinervis</name>
    <dbReference type="NCBI Taxonomy" id="2594499"/>
    <lineage>
        <taxon>Eukaryota</taxon>
        <taxon>Viridiplantae</taxon>
        <taxon>Streptophyta</taxon>
        <taxon>Embryophyta</taxon>
        <taxon>Tracheophyta</taxon>
        <taxon>Spermatophyta</taxon>
        <taxon>Magnoliopsida</taxon>
        <taxon>eudicotyledons</taxon>
        <taxon>Gunneridae</taxon>
        <taxon>Pentapetalae</taxon>
        <taxon>rosids</taxon>
        <taxon>fabids</taxon>
        <taxon>Rosales</taxon>
        <taxon>Rhamnaceae</taxon>
        <taxon>rhamnoid group</taxon>
        <taxon>Rhamneae</taxon>
        <taxon>Rhamnella</taxon>
    </lineage>
</organism>
<proteinExistence type="inferred from homology"/>
<dbReference type="SMART" id="SM00499">
    <property type="entry name" value="AAI"/>
    <property type="match status" value="1"/>
</dbReference>
<comment type="caution">
    <text evidence="9">The sequence shown here is derived from an EMBL/GenBank/DDBJ whole genome shotgun (WGS) entry which is preliminary data.</text>
</comment>
<dbReference type="PANTHER" id="PTHR33076">
    <property type="entry name" value="NON-SPECIFIC LIPID-TRANSFER PROTEIN 2-RELATED"/>
    <property type="match status" value="1"/>
</dbReference>
<evidence type="ECO:0000313" key="9">
    <source>
        <dbReference type="EMBL" id="KAF3445052.1"/>
    </source>
</evidence>
<evidence type="ECO:0000259" key="8">
    <source>
        <dbReference type="SMART" id="SM00499"/>
    </source>
</evidence>
<dbReference type="CDD" id="cd01960">
    <property type="entry name" value="nsLTP1"/>
    <property type="match status" value="1"/>
</dbReference>
<keyword evidence="3 6" id="KW-0813">Transport</keyword>
<dbReference type="Proteomes" id="UP000796880">
    <property type="component" value="Unassembled WGS sequence"/>
</dbReference>
<dbReference type="EMBL" id="VOIH02000006">
    <property type="protein sequence ID" value="KAF3445052.1"/>
    <property type="molecule type" value="Genomic_DNA"/>
</dbReference>
<keyword evidence="5" id="KW-1015">Disulfide bond</keyword>
<dbReference type="GO" id="GO:0006869">
    <property type="term" value="P:lipid transport"/>
    <property type="evidence" value="ECO:0007669"/>
    <property type="project" value="InterPro"/>
</dbReference>
<evidence type="ECO:0000256" key="7">
    <source>
        <dbReference type="SAM" id="SignalP"/>
    </source>
</evidence>